<keyword evidence="3" id="KW-1185">Reference proteome</keyword>
<dbReference type="InterPro" id="IPR029472">
    <property type="entry name" value="Copia-like_N"/>
</dbReference>
<dbReference type="Gramene" id="evm.model.01.1515">
    <property type="protein sequence ID" value="cds.evm.model.01.1515"/>
    <property type="gene ID" value="evm.TU.01.1515"/>
</dbReference>
<feature type="domain" description="Retrotransposon Copia-like N-terminal" evidence="1">
    <location>
        <begin position="13"/>
        <end position="55"/>
    </location>
</feature>
<sequence>MNDPGGPCYLSNANNASSSLVLKILTGVDNYSSWRRSMMVALLARNKVKFINGKLLALDEDDEDYDAWIKCNSLEYRPQPVCTCSAMKIIQEYQDEDKVLEFLIGLNESYLNARVHGYPPDHRLYGRFPREIPKPGNQLEQSSTNFAVWNDTNEGMIEEENLAA</sequence>
<dbReference type="OMA" id="AICNCES"/>
<dbReference type="Proteomes" id="UP000596661">
    <property type="component" value="Chromosome 1"/>
</dbReference>
<dbReference type="PANTHER" id="PTHR37610:SF97">
    <property type="entry name" value="RETROTRANSPOSON GAG DOMAIN-CONTAINING PROTEIN"/>
    <property type="match status" value="1"/>
</dbReference>
<evidence type="ECO:0000313" key="3">
    <source>
        <dbReference type="Proteomes" id="UP000596661"/>
    </source>
</evidence>
<name>A0A803NHF3_CANSA</name>
<proteinExistence type="predicted"/>
<dbReference type="AlphaFoldDB" id="A0A803NHF3"/>
<evidence type="ECO:0000259" key="1">
    <source>
        <dbReference type="Pfam" id="PF14244"/>
    </source>
</evidence>
<organism evidence="2 3">
    <name type="scientific">Cannabis sativa</name>
    <name type="common">Hemp</name>
    <name type="synonym">Marijuana</name>
    <dbReference type="NCBI Taxonomy" id="3483"/>
    <lineage>
        <taxon>Eukaryota</taxon>
        <taxon>Viridiplantae</taxon>
        <taxon>Streptophyta</taxon>
        <taxon>Embryophyta</taxon>
        <taxon>Tracheophyta</taxon>
        <taxon>Spermatophyta</taxon>
        <taxon>Magnoliopsida</taxon>
        <taxon>eudicotyledons</taxon>
        <taxon>Gunneridae</taxon>
        <taxon>Pentapetalae</taxon>
        <taxon>rosids</taxon>
        <taxon>fabids</taxon>
        <taxon>Rosales</taxon>
        <taxon>Cannabaceae</taxon>
        <taxon>Cannabis</taxon>
    </lineage>
</organism>
<dbReference type="EMBL" id="UZAU01000032">
    <property type="status" value="NOT_ANNOTATED_CDS"/>
    <property type="molecule type" value="Genomic_DNA"/>
</dbReference>
<dbReference type="PANTHER" id="PTHR37610">
    <property type="entry name" value="CCHC-TYPE DOMAIN-CONTAINING PROTEIN"/>
    <property type="match status" value="1"/>
</dbReference>
<reference evidence="2" key="1">
    <citation type="submission" date="2018-11" db="EMBL/GenBank/DDBJ databases">
        <authorList>
            <person name="Grassa J C."/>
        </authorList>
    </citation>
    <scope>NUCLEOTIDE SEQUENCE [LARGE SCALE GENOMIC DNA]</scope>
</reference>
<dbReference type="Pfam" id="PF14244">
    <property type="entry name" value="Retrotran_gag_3"/>
    <property type="match status" value="1"/>
</dbReference>
<reference evidence="2" key="2">
    <citation type="submission" date="2021-03" db="UniProtKB">
        <authorList>
            <consortium name="EnsemblPlants"/>
        </authorList>
    </citation>
    <scope>IDENTIFICATION</scope>
</reference>
<evidence type="ECO:0000313" key="2">
    <source>
        <dbReference type="EnsemblPlants" id="cds.evm.model.01.1515"/>
    </source>
</evidence>
<protein>
    <recommendedName>
        <fullName evidence="1">Retrotransposon Copia-like N-terminal domain-containing protein</fullName>
    </recommendedName>
</protein>
<accession>A0A803NHF3</accession>
<dbReference type="EnsemblPlants" id="evm.model.01.1515">
    <property type="protein sequence ID" value="cds.evm.model.01.1515"/>
    <property type="gene ID" value="evm.TU.01.1515"/>
</dbReference>